<evidence type="ECO:0000256" key="9">
    <source>
        <dbReference type="PROSITE-ProRule" id="PRU00207"/>
    </source>
</evidence>
<keyword evidence="16" id="KW-1185">Reference proteome</keyword>
<dbReference type="InterPro" id="IPR013083">
    <property type="entry name" value="Znf_RING/FYVE/PHD"/>
</dbReference>
<name>K2NKY0_TRYCR</name>
<evidence type="ECO:0000259" key="13">
    <source>
        <dbReference type="PROSITE" id="PS50067"/>
    </source>
</evidence>
<evidence type="ECO:0000256" key="1">
    <source>
        <dbReference type="ARBA" id="ARBA00022701"/>
    </source>
</evidence>
<dbReference type="PANTHER" id="PTHR47971">
    <property type="entry name" value="KINESIN-RELATED PROTEIN 6"/>
    <property type="match status" value="1"/>
</dbReference>
<evidence type="ECO:0000256" key="2">
    <source>
        <dbReference type="ARBA" id="ARBA00022723"/>
    </source>
</evidence>
<dbReference type="AlphaFoldDB" id="K2NKY0"/>
<evidence type="ECO:0000313" key="16">
    <source>
        <dbReference type="Proteomes" id="UP000007350"/>
    </source>
</evidence>
<dbReference type="InterPro" id="IPR036961">
    <property type="entry name" value="Kinesin_motor_dom_sf"/>
</dbReference>
<keyword evidence="2 9" id="KW-0479">Metal-binding</keyword>
<dbReference type="GO" id="GO:0005524">
    <property type="term" value="F:ATP binding"/>
    <property type="evidence" value="ECO:0007669"/>
    <property type="project" value="UniProtKB-UniRule"/>
</dbReference>
<evidence type="ECO:0000256" key="3">
    <source>
        <dbReference type="ARBA" id="ARBA00022741"/>
    </source>
</evidence>
<dbReference type="InterPro" id="IPR001293">
    <property type="entry name" value="Znf_TRAF"/>
</dbReference>
<accession>K2NKY0</accession>
<dbReference type="GO" id="GO:0007018">
    <property type="term" value="P:microtubule-based movement"/>
    <property type="evidence" value="ECO:0007669"/>
    <property type="project" value="InterPro"/>
</dbReference>
<reference evidence="15 16" key="1">
    <citation type="journal article" date="2012" name="BMC Genomics">
        <title>Comparative genomic analysis of human infective Trypanosoma cruzi lineages with the bat-restricted subspecies T. cruzi marinkellei.</title>
        <authorList>
            <person name="Franzen O."/>
            <person name="Talavera-Lopez C."/>
            <person name="Ochaya S."/>
            <person name="Butler C.E."/>
            <person name="Messenger L.A."/>
            <person name="Lewis M.D."/>
            <person name="Llewellyn M.S."/>
            <person name="Marinkelle C.J."/>
            <person name="Tyler K.M."/>
            <person name="Miles M.A."/>
            <person name="Andersson B."/>
        </authorList>
    </citation>
    <scope>NUCLEOTIDE SEQUENCE [LARGE SCALE GENOMIC DNA]</scope>
    <source>
        <strain evidence="15 16">B7</strain>
    </source>
</reference>
<dbReference type="PROSITE" id="PS00411">
    <property type="entry name" value="KINESIN_MOTOR_1"/>
    <property type="match status" value="1"/>
</dbReference>
<protein>
    <recommendedName>
        <fullName evidence="11">Kinesin-like protein</fullName>
    </recommendedName>
</protein>
<feature type="domain" description="TRAF-type" evidence="14">
    <location>
        <begin position="409"/>
        <end position="461"/>
    </location>
</feature>
<dbReference type="GO" id="GO:0005874">
    <property type="term" value="C:microtubule"/>
    <property type="evidence" value="ECO:0007669"/>
    <property type="project" value="UniProtKB-KW"/>
</dbReference>
<dbReference type="InterPro" id="IPR027640">
    <property type="entry name" value="Kinesin-like_fam"/>
</dbReference>
<gene>
    <name evidence="15" type="ORF">MOQ_001387</name>
</gene>
<evidence type="ECO:0000256" key="4">
    <source>
        <dbReference type="ARBA" id="ARBA00022771"/>
    </source>
</evidence>
<evidence type="ECO:0000256" key="6">
    <source>
        <dbReference type="ARBA" id="ARBA00022840"/>
    </source>
</evidence>
<keyword evidence="1 11" id="KW-0493">Microtubule</keyword>
<keyword evidence="6 10" id="KW-0067">ATP-binding</keyword>
<evidence type="ECO:0000256" key="5">
    <source>
        <dbReference type="ARBA" id="ARBA00022833"/>
    </source>
</evidence>
<organism evidence="15 16">
    <name type="scientific">Trypanosoma cruzi marinkellei</name>
    <dbReference type="NCBI Taxonomy" id="85056"/>
    <lineage>
        <taxon>Eukaryota</taxon>
        <taxon>Discoba</taxon>
        <taxon>Euglenozoa</taxon>
        <taxon>Kinetoplastea</taxon>
        <taxon>Metakinetoplastina</taxon>
        <taxon>Trypanosomatida</taxon>
        <taxon>Trypanosomatidae</taxon>
        <taxon>Trypanosoma</taxon>
        <taxon>Schizotrypanum</taxon>
    </lineage>
</organism>
<feature type="zinc finger region" description="TRAF-type" evidence="9">
    <location>
        <begin position="359"/>
        <end position="399"/>
    </location>
</feature>
<dbReference type="GO" id="GO:0007019">
    <property type="term" value="P:microtubule depolymerization"/>
    <property type="evidence" value="ECO:0007669"/>
    <property type="project" value="TreeGrafter"/>
</dbReference>
<evidence type="ECO:0000259" key="14">
    <source>
        <dbReference type="PROSITE" id="PS50145"/>
    </source>
</evidence>
<dbReference type="PRINTS" id="PR00380">
    <property type="entry name" value="KINESINHEAVY"/>
</dbReference>
<dbReference type="PROSITE" id="PS50145">
    <property type="entry name" value="ZF_TRAF"/>
    <property type="match status" value="2"/>
</dbReference>
<dbReference type="PROSITE" id="PS50067">
    <property type="entry name" value="KINESIN_MOTOR_2"/>
    <property type="match status" value="1"/>
</dbReference>
<evidence type="ECO:0000256" key="10">
    <source>
        <dbReference type="PROSITE-ProRule" id="PRU00283"/>
    </source>
</evidence>
<dbReference type="Gene3D" id="3.30.40.10">
    <property type="entry name" value="Zinc/RING finger domain, C3HC4 (zinc finger)"/>
    <property type="match status" value="2"/>
</dbReference>
<dbReference type="GO" id="GO:0008017">
    <property type="term" value="F:microtubule binding"/>
    <property type="evidence" value="ECO:0007669"/>
    <property type="project" value="InterPro"/>
</dbReference>
<dbReference type="InterPro" id="IPR027417">
    <property type="entry name" value="P-loop_NTPase"/>
</dbReference>
<keyword evidence="3 10" id="KW-0547">Nucleotide-binding</keyword>
<dbReference type="Proteomes" id="UP000007350">
    <property type="component" value="Unassembled WGS sequence"/>
</dbReference>
<proteinExistence type="inferred from homology"/>
<dbReference type="SMART" id="SM00129">
    <property type="entry name" value="KISc"/>
    <property type="match status" value="1"/>
</dbReference>
<evidence type="ECO:0000256" key="7">
    <source>
        <dbReference type="ARBA" id="ARBA00023175"/>
    </source>
</evidence>
<comment type="similarity">
    <text evidence="8">Belongs to the TRAFAC class myosin-kinesin ATPase superfamily. Kinesin family. KIN-13 subfamily.</text>
</comment>
<evidence type="ECO:0000313" key="15">
    <source>
        <dbReference type="EMBL" id="EKF38409.1"/>
    </source>
</evidence>
<dbReference type="SUPFAM" id="SSF52540">
    <property type="entry name" value="P-loop containing nucleoside triphosphate hydrolases"/>
    <property type="match status" value="1"/>
</dbReference>
<dbReference type="Pfam" id="PF02176">
    <property type="entry name" value="zf-TRAF"/>
    <property type="match status" value="1"/>
</dbReference>
<sequence>MSLAPGEVAVSSIMVAVRKRPKLPKTESDENDIVHCDSSTTVVVYESKTKVDLTPAIEPAIFNFDYVFDETATNADVYEKCCCPLLQEVRGGGGAVVFAFGQAGSGKTYTMLGHAGVCQGIVGFIVRDLLAEDASCTLSVSFYELYGVKLFDLLNGHAEVKMLQDEFGNLHIVGLSEREIADKDELDRLMSEGQLLRASGTTHANHRSSRSHAVLEIKLRPREHEGTAPCGRMTLVDLAGSERAADTADTHINVRREGAEINKSLLALKECLRAISMRRKHLPFRASKLTQILREGFIGQSKTCVIANISPCQRHCEDTLNTLRYAYRIKELKVPTSDELEHKTPRPCHYCGLPILAGEKHACLRLNVRCPHCRQELAKEELAAHLNECNDFPIRCSYCDARLVRAQVVHHNRRCPKFPLRCPLCSRFMTRGNLEKHMLTECGAGKDKCRYCGVQLPSQSVVPHELECEAMRVACTFCFRYVVKSRLEAHMADCPKNPDRRLVALSRRSKTPSSVAPSTDGESRGVRERQRRLATGKTGWQQRLGRRLGAASENDGELLATPPASSAEPEEDKCECPYARYGCRQKVTRNNLADHLTREMADHLRLVSMYADQMEMENAALRRLVIKNSECSEPQ</sequence>
<dbReference type="InterPro" id="IPR001752">
    <property type="entry name" value="Kinesin_motor_dom"/>
</dbReference>
<dbReference type="GO" id="GO:0008270">
    <property type="term" value="F:zinc ion binding"/>
    <property type="evidence" value="ECO:0007669"/>
    <property type="project" value="UniProtKB-KW"/>
</dbReference>
<dbReference type="Pfam" id="PF00225">
    <property type="entry name" value="Kinesin"/>
    <property type="match status" value="1"/>
</dbReference>
<feature type="domain" description="Kinesin motor" evidence="13">
    <location>
        <begin position="12"/>
        <end position="332"/>
    </location>
</feature>
<comment type="caution">
    <text evidence="15">The sequence shown here is derived from an EMBL/GenBank/DDBJ whole genome shotgun (WGS) entry which is preliminary data.</text>
</comment>
<feature type="region of interest" description="Disordered" evidence="12">
    <location>
        <begin position="506"/>
        <end position="571"/>
    </location>
</feature>
<keyword evidence="7 10" id="KW-0505">Motor protein</keyword>
<feature type="zinc finger region" description="TRAF-type" evidence="9">
    <location>
        <begin position="409"/>
        <end position="461"/>
    </location>
</feature>
<evidence type="ECO:0000256" key="11">
    <source>
        <dbReference type="RuleBase" id="RU000394"/>
    </source>
</evidence>
<dbReference type="GO" id="GO:0003777">
    <property type="term" value="F:microtubule motor activity"/>
    <property type="evidence" value="ECO:0007669"/>
    <property type="project" value="InterPro"/>
</dbReference>
<dbReference type="PANTHER" id="PTHR47971:SF4">
    <property type="entry name" value="KINESIN-LIKE PROTEIN"/>
    <property type="match status" value="1"/>
</dbReference>
<dbReference type="InterPro" id="IPR019821">
    <property type="entry name" value="Kinesin_motor_CS"/>
</dbReference>
<feature type="binding site" evidence="10">
    <location>
        <begin position="101"/>
        <end position="108"/>
    </location>
    <ligand>
        <name>ATP</name>
        <dbReference type="ChEBI" id="CHEBI:30616"/>
    </ligand>
</feature>
<keyword evidence="5 9" id="KW-0862">Zinc</keyword>
<evidence type="ECO:0000256" key="8">
    <source>
        <dbReference type="ARBA" id="ARBA00061030"/>
    </source>
</evidence>
<dbReference type="FunFam" id="3.40.850.10:FF:000012">
    <property type="entry name" value="Kinesin-like protein"/>
    <property type="match status" value="1"/>
</dbReference>
<dbReference type="OrthoDB" id="3176171at2759"/>
<dbReference type="EMBL" id="AHKC01005651">
    <property type="protein sequence ID" value="EKF38409.1"/>
    <property type="molecule type" value="Genomic_DNA"/>
</dbReference>
<feature type="domain" description="TRAF-type" evidence="14">
    <location>
        <begin position="359"/>
        <end position="399"/>
    </location>
</feature>
<dbReference type="Gene3D" id="3.40.850.10">
    <property type="entry name" value="Kinesin motor domain"/>
    <property type="match status" value="1"/>
</dbReference>
<keyword evidence="4 9" id="KW-0863">Zinc-finger</keyword>
<evidence type="ECO:0000256" key="12">
    <source>
        <dbReference type="SAM" id="MobiDB-lite"/>
    </source>
</evidence>